<keyword evidence="3" id="KW-0223">Dioxygenase</keyword>
<evidence type="ECO:0000313" key="7">
    <source>
        <dbReference type="EMBL" id="OOS21977.1"/>
    </source>
</evidence>
<evidence type="ECO:0000259" key="6">
    <source>
        <dbReference type="PROSITE" id="PS51184"/>
    </source>
</evidence>
<proteinExistence type="predicted"/>
<dbReference type="Gene3D" id="2.60.120.650">
    <property type="entry name" value="Cupin"/>
    <property type="match status" value="1"/>
</dbReference>
<keyword evidence="2" id="KW-0479">Metal-binding</keyword>
<gene>
    <name evidence="7" type="ORF">B0682_02950</name>
</gene>
<dbReference type="OrthoDB" id="9764016at2"/>
<keyword evidence="5" id="KW-0408">Iron</keyword>
<keyword evidence="8" id="KW-1185">Reference proteome</keyword>
<dbReference type="SUPFAM" id="SSF51197">
    <property type="entry name" value="Clavaminate synthase-like"/>
    <property type="match status" value="1"/>
</dbReference>
<dbReference type="EMBL" id="MUYT01000004">
    <property type="protein sequence ID" value="OOS21977.1"/>
    <property type="molecule type" value="Genomic_DNA"/>
</dbReference>
<dbReference type="SMART" id="SM00558">
    <property type="entry name" value="JmjC"/>
    <property type="match status" value="1"/>
</dbReference>
<dbReference type="InterPro" id="IPR003347">
    <property type="entry name" value="JmjC_dom"/>
</dbReference>
<dbReference type="InterPro" id="IPR039994">
    <property type="entry name" value="NO66-like"/>
</dbReference>
<dbReference type="AlphaFoldDB" id="A0A1T0CHZ0"/>
<evidence type="ECO:0000256" key="3">
    <source>
        <dbReference type="ARBA" id="ARBA00022964"/>
    </source>
</evidence>
<feature type="domain" description="JmjC" evidence="6">
    <location>
        <begin position="127"/>
        <end position="256"/>
    </location>
</feature>
<comment type="caution">
    <text evidence="7">The sequence shown here is derived from an EMBL/GenBank/DDBJ whole genome shotgun (WGS) entry which is preliminary data.</text>
</comment>
<evidence type="ECO:0000256" key="2">
    <source>
        <dbReference type="ARBA" id="ARBA00022723"/>
    </source>
</evidence>
<dbReference type="InterPro" id="IPR046799">
    <property type="entry name" value="ROXA-like_wH"/>
</dbReference>
<dbReference type="PANTHER" id="PTHR13096">
    <property type="entry name" value="MINA53 MYC INDUCED NUCLEAR ANTIGEN"/>
    <property type="match status" value="1"/>
</dbReference>
<dbReference type="STRING" id="90241.B0682_02950"/>
<sequence length="439" mass="49883">MPNHQNTPPNLPPCLPQGMSIDTFLHEYWQKKPLLIKGGLPALMGKYEPNDIIELAQCDGVNARLIRQYPKQNPKQAQSDSPNTSDKLRCQDHHWTLDTSPLTDQHFEQLPTLWTLLVQNMEQWSYELGEMWQAFDFIPQWQRDDIMVSYAPVGGSVGKHFDEYDVFLAQGYGTRRWQLGKMCQVDDKFIPNQPIRLLTDMGEIIFDQILEAGDVLYVPPKLSHYGVAMSDSLTFSFGFRRPNMTQLLDNLADVVTDFDALDAYHASPSSLNLSSPFIMPQSTQAVGELSQDSIHVLKTNLIEWLKSEQGSAAFTQSIAELVSRRQYDLLGMENDISIDELITLLQQGHLLKPDQNSRLIYVCHEHDNSGSLNSSGNHNNHDGHITLYANGQALSDLTDSDIRLLKHLADGKPLSWQQLKELPTSKLKEWLDNGWVWVD</sequence>
<dbReference type="Proteomes" id="UP000191094">
    <property type="component" value="Unassembled WGS sequence"/>
</dbReference>
<comment type="cofactor">
    <cofactor evidence="1">
        <name>Fe(2+)</name>
        <dbReference type="ChEBI" id="CHEBI:29033"/>
    </cofactor>
</comment>
<evidence type="ECO:0000256" key="5">
    <source>
        <dbReference type="ARBA" id="ARBA00023004"/>
    </source>
</evidence>
<dbReference type="Gene3D" id="3.40.366.30">
    <property type="entry name" value="50S ribosomal protein L16 arginine hydroxylase, Chain A, Domain 2"/>
    <property type="match status" value="1"/>
</dbReference>
<evidence type="ECO:0000256" key="4">
    <source>
        <dbReference type="ARBA" id="ARBA00023002"/>
    </source>
</evidence>
<dbReference type="PROSITE" id="PS51184">
    <property type="entry name" value="JMJC"/>
    <property type="match status" value="1"/>
</dbReference>
<dbReference type="GO" id="GO:0016706">
    <property type="term" value="F:2-oxoglutarate-dependent dioxygenase activity"/>
    <property type="evidence" value="ECO:0007669"/>
    <property type="project" value="TreeGrafter"/>
</dbReference>
<name>A0A1T0CHZ0_9GAMM</name>
<dbReference type="Pfam" id="PF20514">
    <property type="entry name" value="WHD_ROXA"/>
    <property type="match status" value="1"/>
</dbReference>
<organism evidence="7 8">
    <name type="scientific">Lwoffella lincolnii</name>
    <dbReference type="NCBI Taxonomy" id="90241"/>
    <lineage>
        <taxon>Bacteria</taxon>
        <taxon>Pseudomonadati</taxon>
        <taxon>Pseudomonadota</taxon>
        <taxon>Gammaproteobacteria</taxon>
        <taxon>Moraxellales</taxon>
        <taxon>Moraxellaceae</taxon>
        <taxon>Lwoffella</taxon>
    </lineage>
</organism>
<evidence type="ECO:0000313" key="8">
    <source>
        <dbReference type="Proteomes" id="UP000191094"/>
    </source>
</evidence>
<dbReference type="GO" id="GO:0046872">
    <property type="term" value="F:metal ion binding"/>
    <property type="evidence" value="ECO:0007669"/>
    <property type="project" value="UniProtKB-KW"/>
</dbReference>
<protein>
    <recommendedName>
        <fullName evidence="6">JmjC domain-containing protein</fullName>
    </recommendedName>
</protein>
<evidence type="ECO:0000256" key="1">
    <source>
        <dbReference type="ARBA" id="ARBA00001954"/>
    </source>
</evidence>
<dbReference type="PANTHER" id="PTHR13096:SF8">
    <property type="entry name" value="RIBOSOMAL OXYGENASE 1"/>
    <property type="match status" value="1"/>
</dbReference>
<reference evidence="7 8" key="1">
    <citation type="submission" date="2017-02" db="EMBL/GenBank/DDBJ databases">
        <title>Draft genome sequence of Moraxella lincolnii CCUG 9405T type strain.</title>
        <authorList>
            <person name="Salva-Serra F."/>
            <person name="Engstrom-Jakobsson H."/>
            <person name="Thorell K."/>
            <person name="Jaen-Luchoro D."/>
            <person name="Gonzales-Siles L."/>
            <person name="Karlsson R."/>
            <person name="Yazdan S."/>
            <person name="Boulund F."/>
            <person name="Johnning A."/>
            <person name="Engstrand L."/>
            <person name="Kristiansson E."/>
            <person name="Moore E."/>
        </authorList>
    </citation>
    <scope>NUCLEOTIDE SEQUENCE [LARGE SCALE GENOMIC DNA]</scope>
    <source>
        <strain evidence="7 8">CCUG 9405</strain>
    </source>
</reference>
<keyword evidence="4" id="KW-0560">Oxidoreductase</keyword>
<accession>A0A1T0CHZ0</accession>
<dbReference type="Pfam" id="PF08007">
    <property type="entry name" value="JmjC_2"/>
    <property type="match status" value="1"/>
</dbReference>